<evidence type="ECO:0000313" key="3">
    <source>
        <dbReference type="EMBL" id="MCM3714905.1"/>
    </source>
</evidence>
<dbReference type="GO" id="GO:0046872">
    <property type="term" value="F:metal ion binding"/>
    <property type="evidence" value="ECO:0007669"/>
    <property type="project" value="UniProtKB-KW"/>
</dbReference>
<dbReference type="EMBL" id="JAMBOL010000010">
    <property type="protein sequence ID" value="MCM3714905.1"/>
    <property type="molecule type" value="Genomic_DNA"/>
</dbReference>
<gene>
    <name evidence="3" type="ORF">M3202_12525</name>
</gene>
<keyword evidence="1" id="KW-0479">Metal-binding</keyword>
<name>A0A9X2IP70_9BACI</name>
<accession>A0A9X2IP70</accession>
<reference evidence="3" key="1">
    <citation type="submission" date="2022-05" db="EMBL/GenBank/DDBJ databases">
        <title>Comparative Genomics of Spacecraft Associated Microbes.</title>
        <authorList>
            <person name="Tran M.T."/>
            <person name="Wright A."/>
            <person name="Seuylemezian A."/>
            <person name="Eisen J."/>
            <person name="Coil D."/>
        </authorList>
    </citation>
    <scope>NUCLEOTIDE SEQUENCE</scope>
    <source>
        <strain evidence="3">214.1.1</strain>
    </source>
</reference>
<comment type="caution">
    <text evidence="3">The sequence shown here is derived from an EMBL/GenBank/DDBJ whole genome shotgun (WGS) entry which is preliminary data.</text>
</comment>
<dbReference type="GO" id="GO:0016829">
    <property type="term" value="F:lyase activity"/>
    <property type="evidence" value="ECO:0007669"/>
    <property type="project" value="UniProtKB-KW"/>
</dbReference>
<dbReference type="Pfam" id="PF01903">
    <property type="entry name" value="CbiX"/>
    <property type="match status" value="2"/>
</dbReference>
<protein>
    <submittedName>
        <fullName evidence="3">Sirohydrochlorin chelatase</fullName>
    </submittedName>
</protein>
<dbReference type="CDD" id="cd03416">
    <property type="entry name" value="CbiX_SirB_N"/>
    <property type="match status" value="1"/>
</dbReference>
<dbReference type="InterPro" id="IPR002762">
    <property type="entry name" value="CbiX-like"/>
</dbReference>
<dbReference type="Gene3D" id="3.40.50.1400">
    <property type="match status" value="2"/>
</dbReference>
<dbReference type="AlphaFoldDB" id="A0A9X2IP70"/>
<keyword evidence="2" id="KW-0456">Lyase</keyword>
<evidence type="ECO:0000256" key="1">
    <source>
        <dbReference type="ARBA" id="ARBA00022723"/>
    </source>
</evidence>
<dbReference type="InterPro" id="IPR050963">
    <property type="entry name" value="Sirohydro_Cobaltochel/CbiX"/>
</dbReference>
<organism evidence="3 4">
    <name type="scientific">Halalkalibacter oceani</name>
    <dbReference type="NCBI Taxonomy" id="1653776"/>
    <lineage>
        <taxon>Bacteria</taxon>
        <taxon>Bacillati</taxon>
        <taxon>Bacillota</taxon>
        <taxon>Bacilli</taxon>
        <taxon>Bacillales</taxon>
        <taxon>Bacillaceae</taxon>
        <taxon>Halalkalibacter</taxon>
    </lineage>
</organism>
<dbReference type="CDD" id="cd03414">
    <property type="entry name" value="CbiX_SirB_C"/>
    <property type="match status" value="1"/>
</dbReference>
<evidence type="ECO:0000256" key="2">
    <source>
        <dbReference type="ARBA" id="ARBA00023239"/>
    </source>
</evidence>
<dbReference type="PANTHER" id="PTHR33542">
    <property type="entry name" value="SIROHYDROCHLORIN FERROCHELATASE, CHLOROPLASTIC"/>
    <property type="match status" value="1"/>
</dbReference>
<keyword evidence="4" id="KW-1185">Reference proteome</keyword>
<dbReference type="RefSeq" id="WP_251223672.1">
    <property type="nucleotide sequence ID" value="NZ_JAMBOL010000010.1"/>
</dbReference>
<proteinExistence type="predicted"/>
<sequence>MQAILYIGHGSRVQAGNEELRNFVEKAKAAHPEVAIQECCFLELAEPDITEGVRACIKQGATRIAVVPVLLLTAMHAKVDIPQEIERQRARYPDVGFTYGRPMGIEATMIEIMKARLKKAGMSLTEARPNYEERQPVSLLLVGRGSSDPDATSDLMKIARLVWEYTPVTDVEVCFMAATHPNVEEGLARVTRLPNETVYVIPYLLFTGVLMETLEKQLAQWSKKTEKSFILCDYLGFDDRLVDVLAERVQEALEAEPFSADNLNRRWLQQ</sequence>
<evidence type="ECO:0000313" key="4">
    <source>
        <dbReference type="Proteomes" id="UP001139179"/>
    </source>
</evidence>
<dbReference type="PANTHER" id="PTHR33542:SF3">
    <property type="entry name" value="SIROHYDROCHLORIN FERROCHELATASE, CHLOROPLASTIC"/>
    <property type="match status" value="1"/>
</dbReference>
<dbReference type="Proteomes" id="UP001139179">
    <property type="component" value="Unassembled WGS sequence"/>
</dbReference>
<dbReference type="SUPFAM" id="SSF53800">
    <property type="entry name" value="Chelatase"/>
    <property type="match status" value="1"/>
</dbReference>